<dbReference type="GO" id="GO:0003723">
    <property type="term" value="F:RNA binding"/>
    <property type="evidence" value="ECO:0007669"/>
    <property type="project" value="InterPro"/>
</dbReference>
<feature type="domain" description="PAZ" evidence="3">
    <location>
        <begin position="427"/>
        <end position="522"/>
    </location>
</feature>
<dbReference type="AlphaFoldDB" id="A0AAV3Y6J6"/>
<dbReference type="Gene3D" id="2.170.260.10">
    <property type="entry name" value="paz domain"/>
    <property type="match status" value="1"/>
</dbReference>
<dbReference type="SUPFAM" id="SSF101690">
    <property type="entry name" value="PAZ domain"/>
    <property type="match status" value="1"/>
</dbReference>
<organism evidence="4 5">
    <name type="scientific">Plakobranchus ocellatus</name>
    <dbReference type="NCBI Taxonomy" id="259542"/>
    <lineage>
        <taxon>Eukaryota</taxon>
        <taxon>Metazoa</taxon>
        <taxon>Spiralia</taxon>
        <taxon>Lophotrochozoa</taxon>
        <taxon>Mollusca</taxon>
        <taxon>Gastropoda</taxon>
        <taxon>Heterobranchia</taxon>
        <taxon>Euthyneura</taxon>
        <taxon>Panpulmonata</taxon>
        <taxon>Sacoglossa</taxon>
        <taxon>Placobranchoidea</taxon>
        <taxon>Plakobranchidae</taxon>
        <taxon>Plakobranchus</taxon>
    </lineage>
</organism>
<name>A0AAV3Y6J6_9GAST</name>
<feature type="compositionally biased region" description="Low complexity" evidence="1">
    <location>
        <begin position="148"/>
        <end position="157"/>
    </location>
</feature>
<dbReference type="Proteomes" id="UP000735302">
    <property type="component" value="Unassembled WGS sequence"/>
</dbReference>
<feature type="region of interest" description="Disordered" evidence="1">
    <location>
        <begin position="123"/>
        <end position="164"/>
    </location>
</feature>
<dbReference type="InterPro" id="IPR003100">
    <property type="entry name" value="PAZ_dom"/>
</dbReference>
<keyword evidence="2" id="KW-0732">Signal</keyword>
<dbReference type="SMART" id="SM00949">
    <property type="entry name" value="PAZ"/>
    <property type="match status" value="1"/>
</dbReference>
<evidence type="ECO:0000256" key="1">
    <source>
        <dbReference type="SAM" id="MobiDB-lite"/>
    </source>
</evidence>
<evidence type="ECO:0000313" key="4">
    <source>
        <dbReference type="EMBL" id="GFN78421.1"/>
    </source>
</evidence>
<dbReference type="CDD" id="cd02845">
    <property type="entry name" value="PAZ_piwi_like"/>
    <property type="match status" value="1"/>
</dbReference>
<gene>
    <name evidence="4" type="ORF">PoB_000492700</name>
</gene>
<reference evidence="4 5" key="1">
    <citation type="journal article" date="2021" name="Elife">
        <title>Chloroplast acquisition without the gene transfer in kleptoplastic sea slugs, Plakobranchus ocellatus.</title>
        <authorList>
            <person name="Maeda T."/>
            <person name="Takahashi S."/>
            <person name="Yoshida T."/>
            <person name="Shimamura S."/>
            <person name="Takaki Y."/>
            <person name="Nagai Y."/>
            <person name="Toyoda A."/>
            <person name="Suzuki Y."/>
            <person name="Arimoto A."/>
            <person name="Ishii H."/>
            <person name="Satoh N."/>
            <person name="Nishiyama T."/>
            <person name="Hasebe M."/>
            <person name="Maruyama T."/>
            <person name="Minagawa J."/>
            <person name="Obokata J."/>
            <person name="Shigenobu S."/>
        </authorList>
    </citation>
    <scope>NUCLEOTIDE SEQUENCE [LARGE SCALE GENOMIC DNA]</scope>
</reference>
<keyword evidence="5" id="KW-1185">Reference proteome</keyword>
<proteinExistence type="predicted"/>
<sequence length="541" mass="59989">MWSLSWTRSSVNSKICTWWSFLRLNYILISLAQSSSNSPGSVAPSKTVMASGEGFGRGGRGAALLQALAQRSKKPGQMEEEEKKKAPAEVAQIAAGRAALPQTKADVPMGRGSLLAGLRQSMLAKQGQPDQVSPTLTEPQQQKPDPPQMAGAAAGDAPPKPLGRGLAAMRALMSQQSQQQTSQSPTSVRAPLLMGRGHFTHPQQSASSQAGTSSESEGHSSSEPPTEAMSKMSVTAQTQEPRHPGERPRRPTITKIGTEGTPSSLSANYVRLLCKNHHVYQYHVSFCPIIDNRRLKAGLLAQHRERFKTISSFDGNILYLPYKLPDAETVVTSKRNTDGSVITLTVSFIKAVPPEQCCHLYNVVFRKIMHILEMCQVGRYYYNPHTPALVPQYKLEVWPGYITAIKEHEGGLLLLLDASHRVLRTQTVLEIMESDVLKNPEGFQEAITRKMVGSTVLTRYNNKTYRIDDIVWSKNPLHKFDCKATGESMSFEEYYRKQHNIEIKNKSQPLLLHKRKPPKGAPGFEPTYIWFQIRCLTTSAN</sequence>
<dbReference type="Pfam" id="PF02170">
    <property type="entry name" value="PAZ"/>
    <property type="match status" value="1"/>
</dbReference>
<dbReference type="InterPro" id="IPR036085">
    <property type="entry name" value="PAZ_dom_sf"/>
</dbReference>
<evidence type="ECO:0000256" key="2">
    <source>
        <dbReference type="SAM" id="SignalP"/>
    </source>
</evidence>
<accession>A0AAV3Y6J6</accession>
<feature type="region of interest" description="Disordered" evidence="1">
    <location>
        <begin position="197"/>
        <end position="260"/>
    </location>
</feature>
<dbReference type="EMBL" id="BLXT01000588">
    <property type="protein sequence ID" value="GFN78421.1"/>
    <property type="molecule type" value="Genomic_DNA"/>
</dbReference>
<comment type="caution">
    <text evidence="4">The sequence shown here is derived from an EMBL/GenBank/DDBJ whole genome shotgun (WGS) entry which is preliminary data.</text>
</comment>
<evidence type="ECO:0000313" key="5">
    <source>
        <dbReference type="Proteomes" id="UP000735302"/>
    </source>
</evidence>
<dbReference type="Pfam" id="PF23278">
    <property type="entry name" value="Piwi_N"/>
    <property type="match status" value="1"/>
</dbReference>
<protein>
    <submittedName>
        <fullName evidence="4">Piwi-like protein 2</fullName>
    </submittedName>
</protein>
<feature type="compositionally biased region" description="Low complexity" evidence="1">
    <location>
        <begin position="204"/>
        <end position="227"/>
    </location>
</feature>
<feature type="compositionally biased region" description="Basic and acidic residues" evidence="1">
    <location>
        <begin position="240"/>
        <end position="249"/>
    </location>
</feature>
<feature type="chain" id="PRO_5043842377" evidence="2">
    <location>
        <begin position="35"/>
        <end position="541"/>
    </location>
</feature>
<dbReference type="PROSITE" id="PS50821">
    <property type="entry name" value="PAZ"/>
    <property type="match status" value="1"/>
</dbReference>
<feature type="signal peptide" evidence="2">
    <location>
        <begin position="1"/>
        <end position="34"/>
    </location>
</feature>
<dbReference type="PANTHER" id="PTHR22891">
    <property type="entry name" value="EUKARYOTIC TRANSLATION INITIATION FACTOR 2C"/>
    <property type="match status" value="1"/>
</dbReference>
<feature type="compositionally biased region" description="Polar residues" evidence="1">
    <location>
        <begin position="128"/>
        <end position="143"/>
    </location>
</feature>
<evidence type="ECO:0000259" key="3">
    <source>
        <dbReference type="PROSITE" id="PS50821"/>
    </source>
</evidence>